<comment type="caution">
    <text evidence="1">The sequence shown here is derived from an EMBL/GenBank/DDBJ whole genome shotgun (WGS) entry which is preliminary data.</text>
</comment>
<organism evidence="1 2">
    <name type="scientific">Paludisphaera mucosa</name>
    <dbReference type="NCBI Taxonomy" id="3030827"/>
    <lineage>
        <taxon>Bacteria</taxon>
        <taxon>Pseudomonadati</taxon>
        <taxon>Planctomycetota</taxon>
        <taxon>Planctomycetia</taxon>
        <taxon>Isosphaerales</taxon>
        <taxon>Isosphaeraceae</taxon>
        <taxon>Paludisphaera</taxon>
    </lineage>
</organism>
<dbReference type="SUPFAM" id="SSF50939">
    <property type="entry name" value="Sialidases"/>
    <property type="match status" value="1"/>
</dbReference>
<dbReference type="EMBL" id="JARRAG010000002">
    <property type="protein sequence ID" value="MDG3004235.1"/>
    <property type="molecule type" value="Genomic_DNA"/>
</dbReference>
<evidence type="ECO:0000313" key="1">
    <source>
        <dbReference type="EMBL" id="MDG3004235.1"/>
    </source>
</evidence>
<gene>
    <name evidence="1" type="ORF">PZE19_10645</name>
</gene>
<name>A0ABT6F9K1_9BACT</name>
<dbReference type="Gene3D" id="2.120.10.10">
    <property type="match status" value="1"/>
</dbReference>
<dbReference type="InterPro" id="IPR036278">
    <property type="entry name" value="Sialidase_sf"/>
</dbReference>
<accession>A0ABT6F9K1</accession>
<evidence type="ECO:0000313" key="2">
    <source>
        <dbReference type="Proteomes" id="UP001216907"/>
    </source>
</evidence>
<proteinExistence type="predicted"/>
<dbReference type="RefSeq" id="WP_277860596.1">
    <property type="nucleotide sequence ID" value="NZ_JARRAG010000002.1"/>
</dbReference>
<dbReference type="Proteomes" id="UP001216907">
    <property type="component" value="Unassembled WGS sequence"/>
</dbReference>
<keyword evidence="1" id="KW-0378">Hydrolase</keyword>
<keyword evidence="1" id="KW-0326">Glycosidase</keyword>
<dbReference type="EC" id="3.2.1.-" evidence="1"/>
<protein>
    <submittedName>
        <fullName evidence="1">Sialidase family protein</fullName>
        <ecNumber evidence="1">3.2.1.-</ecNumber>
    </submittedName>
</protein>
<keyword evidence="2" id="KW-1185">Reference proteome</keyword>
<dbReference type="GO" id="GO:0016798">
    <property type="term" value="F:hydrolase activity, acting on glycosyl bonds"/>
    <property type="evidence" value="ECO:0007669"/>
    <property type="project" value="UniProtKB-KW"/>
</dbReference>
<reference evidence="1 2" key="1">
    <citation type="submission" date="2023-03" db="EMBL/GenBank/DDBJ databases">
        <title>Paludisphaera mucosa sp. nov. a novel planctomycete from northern fen.</title>
        <authorList>
            <person name="Ivanova A."/>
        </authorList>
    </citation>
    <scope>NUCLEOTIDE SEQUENCE [LARGE SCALE GENOMIC DNA]</scope>
    <source>
        <strain evidence="1 2">Pla2</strain>
    </source>
</reference>
<dbReference type="CDD" id="cd15482">
    <property type="entry name" value="Sialidase_non-viral"/>
    <property type="match status" value="1"/>
</dbReference>
<sequence length="329" mass="36287">MTPFVLLSLGLASFQAEPSRAEIVDVRRVWDGANHNAFTDLVRFRDRWFLTFREGTGHVSPDGAIRVLTSTNGEAWTSAARIASEPGDLRDPKLSITPDGRLMLAAALTQRPPATHKHQSFAWFSRDGRDWSEPHPIGDPNVWIWRPAWHEGTAYAVGYATDGSHSTRLYTSKDGATFAPLVPTLFDQGQPNESALAWLPDGTALCLLRRDGRPNTDQLGRSRPPYTEWTWKDLGVHLGGPALLRLPDGRIVAGGRLLAPRVHTALCWLDPDADTLTEFLALPSGGDTSYPGLALHEGTLWVSYYASHEGKTAIYLARVRLPEKAPTRP</sequence>